<dbReference type="InterPro" id="IPR022742">
    <property type="entry name" value="Hydrolase_4"/>
</dbReference>
<dbReference type="RefSeq" id="WP_207941166.1">
    <property type="nucleotide sequence ID" value="NZ_CP147251.1"/>
</dbReference>
<accession>A0ABZ2SME8</accession>
<evidence type="ECO:0000313" key="3">
    <source>
        <dbReference type="Proteomes" id="UP000664701"/>
    </source>
</evidence>
<protein>
    <recommendedName>
        <fullName evidence="1">Serine aminopeptidase S33 domain-containing protein</fullName>
    </recommendedName>
</protein>
<dbReference type="PANTHER" id="PTHR11614">
    <property type="entry name" value="PHOSPHOLIPASE-RELATED"/>
    <property type="match status" value="1"/>
</dbReference>
<reference evidence="2 3" key="1">
    <citation type="submission" date="2024-03" db="EMBL/GenBank/DDBJ databases">
        <title>The Genome Sequence of Enterococcus sp. DIV2402.</title>
        <authorList>
            <consortium name="The Broad Institute Genomics Platform"/>
            <consortium name="The Broad Institute Microbial Omics Core"/>
            <consortium name="The Broad Institute Genomic Center for Infectious Diseases"/>
            <person name="Earl A."/>
            <person name="Manson A."/>
            <person name="Gilmore M."/>
            <person name="Schwartman J."/>
            <person name="Shea T."/>
            <person name="Abouelleil A."/>
            <person name="Cao P."/>
            <person name="Chapman S."/>
            <person name="Cusick C."/>
            <person name="Young S."/>
            <person name="Neafsey D."/>
            <person name="Nusbaum C."/>
            <person name="Birren B."/>
        </authorList>
    </citation>
    <scope>NUCLEOTIDE SEQUENCE [LARGE SCALE GENOMIC DNA]</scope>
    <source>
        <strain evidence="2 3">DIV2402</strain>
    </source>
</reference>
<dbReference type="InterPro" id="IPR051044">
    <property type="entry name" value="MAG_DAG_Lipase"/>
</dbReference>
<evidence type="ECO:0000313" key="2">
    <source>
        <dbReference type="EMBL" id="WYJ76668.1"/>
    </source>
</evidence>
<proteinExistence type="predicted"/>
<organism evidence="2 3">
    <name type="scientific">Candidatus Enterococcus lowellii</name>
    <dbReference type="NCBI Taxonomy" id="2230877"/>
    <lineage>
        <taxon>Bacteria</taxon>
        <taxon>Bacillati</taxon>
        <taxon>Bacillota</taxon>
        <taxon>Bacilli</taxon>
        <taxon>Lactobacillales</taxon>
        <taxon>Enterococcaceae</taxon>
        <taxon>Enterococcus</taxon>
    </lineage>
</organism>
<dbReference type="SUPFAM" id="SSF53474">
    <property type="entry name" value="alpha/beta-Hydrolases"/>
    <property type="match status" value="1"/>
</dbReference>
<dbReference type="Proteomes" id="UP000664701">
    <property type="component" value="Chromosome"/>
</dbReference>
<name>A0ABZ2SME8_9ENTE</name>
<sequence length="341" mass="38696">MKKALLYGSLIGAGIGFYALFRNRPETIAIEEELPFDEQGLLKTTTEDIFLVASDGLPLALSVVRPAYRPVKAVVQIIHGILEHRKRYLDFAHHLAENGYAVVISDNRGHGQSINEQFVLGYMPSTDRMVEDQANITTFIKQRFANKPVYLYGHSFGSMVARVYLQEHDAEIDKLLLTGTVQYEKNVKLACVIAEIANKVAGEHSFSWILKKLSDFGSDDKTWLTSNEEHVEKAMNDPWMIPGYDNRGVATIWQTNRELKRQVKFACQHPELPILSITGAEDWDITGGEQGLLDTENTLRQIGYRNIDIIDLPQMKHEVLNEIENKLVYQLIVDFFEGSLK</sequence>
<dbReference type="Gene3D" id="3.40.50.1820">
    <property type="entry name" value="alpha/beta hydrolase"/>
    <property type="match status" value="1"/>
</dbReference>
<dbReference type="InterPro" id="IPR029058">
    <property type="entry name" value="AB_hydrolase_fold"/>
</dbReference>
<evidence type="ECO:0000259" key="1">
    <source>
        <dbReference type="Pfam" id="PF12146"/>
    </source>
</evidence>
<gene>
    <name evidence="2" type="ORF">DOK78_001301</name>
</gene>
<feature type="domain" description="Serine aminopeptidase S33" evidence="1">
    <location>
        <begin position="70"/>
        <end position="323"/>
    </location>
</feature>
<dbReference type="Pfam" id="PF12146">
    <property type="entry name" value="Hydrolase_4"/>
    <property type="match status" value="1"/>
</dbReference>
<dbReference type="EMBL" id="CP147251">
    <property type="protein sequence ID" value="WYJ76668.1"/>
    <property type="molecule type" value="Genomic_DNA"/>
</dbReference>
<keyword evidence="3" id="KW-1185">Reference proteome</keyword>